<evidence type="ECO:0000313" key="2">
    <source>
        <dbReference type="Proteomes" id="UP001185092"/>
    </source>
</evidence>
<proteinExistence type="predicted"/>
<comment type="caution">
    <text evidence="1">The sequence shown here is derived from an EMBL/GenBank/DDBJ whole genome shotgun (WGS) entry which is preliminary data.</text>
</comment>
<name>A0AAE3XGH0_9BACT</name>
<dbReference type="Proteomes" id="UP001185092">
    <property type="component" value="Unassembled WGS sequence"/>
</dbReference>
<evidence type="ECO:0000313" key="1">
    <source>
        <dbReference type="EMBL" id="MDR6237171.1"/>
    </source>
</evidence>
<reference evidence="1" key="1">
    <citation type="submission" date="2023-07" db="EMBL/GenBank/DDBJ databases">
        <title>Genomic Encyclopedia of Type Strains, Phase IV (KMG-IV): sequencing the most valuable type-strain genomes for metagenomic binning, comparative biology and taxonomic classification.</title>
        <authorList>
            <person name="Goeker M."/>
        </authorList>
    </citation>
    <scope>NUCLEOTIDE SEQUENCE</scope>
    <source>
        <strain evidence="1">DSM 26174</strain>
    </source>
</reference>
<organism evidence="1 2">
    <name type="scientific">Aureibacter tunicatorum</name>
    <dbReference type="NCBI Taxonomy" id="866807"/>
    <lineage>
        <taxon>Bacteria</taxon>
        <taxon>Pseudomonadati</taxon>
        <taxon>Bacteroidota</taxon>
        <taxon>Cytophagia</taxon>
        <taxon>Cytophagales</taxon>
        <taxon>Persicobacteraceae</taxon>
        <taxon>Aureibacter</taxon>
    </lineage>
</organism>
<keyword evidence="2" id="KW-1185">Reference proteome</keyword>
<dbReference type="AlphaFoldDB" id="A0AAE3XGH0"/>
<dbReference type="EMBL" id="JAVDQD010000001">
    <property type="protein sequence ID" value="MDR6237171.1"/>
    <property type="molecule type" value="Genomic_DNA"/>
</dbReference>
<sequence>MLHRDILRKTKEPAIQKMARSSISISKNPPALTFANTPVVQAAFKPAHLKKSTHGYSLKNSQLTPLPSVELGAGRHVIIDDERYHTADEDDLWYFAYCRGVKEDFWVRESILEMEEPDHSFNQLMELFDECWDGKVTRRADFTRPYNTLQKNLYSRFTRNTIAKPPVDRSAQLDLARRIVNDLLVNRPTDRNLRLNLVDRKPHYYKHAELRGIRDYSHFPDYFMNMYGRQDTESERLKNEPVLETQSVPYKYDIYLNVKGPHVFQVTQDLMPLLDDPGVLGGLAVKSLSLAPFCNLSSRCDTFVLRIVNPDGFERVKVFLSRYIEEHQDYFVDECLRLTERFAPGASWSQDVWFQNVWGFDDRLISILMEYLDRVALQISDRKRNPPLFDFRAGQWSELERLHHKVQLQAIARPSEKDSVDESDLRKLSNLSMRLINDRPDQVMECLDHFEANKKKFGKDRFHSFFGLRSQILAELVQGKYRNRSEAFRGMMKIMKKYGVDIYHPYSNFEVKAYKDDSLVVVDTGFVEPAIVDGYEIASPEAQCFPILETHTEDSQMTIGDSITSTAGATGTDSEASILSSGMKKVYVQDFKGPTRQILKVLRKEKEDLTKGLNDQKLLGRELESQYEEL</sequence>
<accession>A0AAE3XGH0</accession>
<protein>
    <submittedName>
        <fullName evidence="1">Uncharacterized protein</fullName>
    </submittedName>
</protein>
<gene>
    <name evidence="1" type="ORF">HNQ88_000147</name>
</gene>
<dbReference type="RefSeq" id="WP_309936615.1">
    <property type="nucleotide sequence ID" value="NZ_AP025305.1"/>
</dbReference>